<proteinExistence type="predicted"/>
<dbReference type="EMBL" id="JH767135">
    <property type="protein sequence ID" value="EQC41110.1"/>
    <property type="molecule type" value="Genomic_DNA"/>
</dbReference>
<dbReference type="AlphaFoldDB" id="T0R443"/>
<dbReference type="OMA" id="VWRASVF"/>
<dbReference type="STRING" id="1156394.T0R443"/>
<dbReference type="Gene3D" id="3.40.50.150">
    <property type="entry name" value="Vaccinia Virus protein VP39"/>
    <property type="match status" value="1"/>
</dbReference>
<dbReference type="OrthoDB" id="413520at2759"/>
<sequence length="212" mass="23134">MTTQSIEVAGRAYAISETLESDQLDALFSDAWTGSLVWRASVFLSQHLARLQGEGGFAPGATVVELGSGCGLVGLVAQDLGAARVVVTDQEEIVGLLQHNLALNLPRDLGAIMAKQFNWGSPRYAELFIKNKPFDYIVVSDCINPIYGVDSWRNLAKSIYDLGSTHTVCYLSYEERGDNAALADFQACSAAYLQHELLVRDGSILLFRITRT</sequence>
<evidence type="ECO:0000313" key="2">
    <source>
        <dbReference type="Proteomes" id="UP000030762"/>
    </source>
</evidence>
<accession>T0R443</accession>
<evidence type="ECO:0000313" key="1">
    <source>
        <dbReference type="EMBL" id="EQC41110.1"/>
    </source>
</evidence>
<gene>
    <name evidence="1" type="ORF">SDRG_02159</name>
</gene>
<dbReference type="eggNOG" id="KOG2793">
    <property type="taxonomic scope" value="Eukaryota"/>
</dbReference>
<dbReference type="GeneID" id="19942886"/>
<keyword evidence="2" id="KW-1185">Reference proteome</keyword>
<dbReference type="PANTHER" id="PTHR14614:SF109">
    <property type="entry name" value="RIBOSOMAL LYSINE N-METHYLTRANSFERASE 5"/>
    <property type="match status" value="1"/>
</dbReference>
<dbReference type="PANTHER" id="PTHR14614">
    <property type="entry name" value="HEPATOCELLULAR CARCINOMA-ASSOCIATED ANTIGEN"/>
    <property type="match status" value="1"/>
</dbReference>
<dbReference type="InterPro" id="IPR029063">
    <property type="entry name" value="SAM-dependent_MTases_sf"/>
</dbReference>
<name>T0R443_SAPDV</name>
<dbReference type="Proteomes" id="UP000030762">
    <property type="component" value="Unassembled WGS sequence"/>
</dbReference>
<dbReference type="VEuPathDB" id="FungiDB:SDRG_02159"/>
<dbReference type="InterPro" id="IPR019410">
    <property type="entry name" value="Methyltransf_16"/>
</dbReference>
<dbReference type="Pfam" id="PF10294">
    <property type="entry name" value="Methyltransf_16"/>
    <property type="match status" value="1"/>
</dbReference>
<protein>
    <submittedName>
        <fullName evidence="1">Uncharacterized protein</fullName>
    </submittedName>
</protein>
<dbReference type="InParanoid" id="T0R443"/>
<dbReference type="RefSeq" id="XP_008605954.1">
    <property type="nucleotide sequence ID" value="XM_008607732.1"/>
</dbReference>
<organism evidence="1 2">
    <name type="scientific">Saprolegnia diclina (strain VS20)</name>
    <dbReference type="NCBI Taxonomy" id="1156394"/>
    <lineage>
        <taxon>Eukaryota</taxon>
        <taxon>Sar</taxon>
        <taxon>Stramenopiles</taxon>
        <taxon>Oomycota</taxon>
        <taxon>Saprolegniomycetes</taxon>
        <taxon>Saprolegniales</taxon>
        <taxon>Saprolegniaceae</taxon>
        <taxon>Saprolegnia</taxon>
    </lineage>
</organism>
<reference evidence="1 2" key="1">
    <citation type="submission" date="2012-04" db="EMBL/GenBank/DDBJ databases">
        <title>The Genome Sequence of Saprolegnia declina VS20.</title>
        <authorList>
            <consortium name="The Broad Institute Genome Sequencing Platform"/>
            <person name="Russ C."/>
            <person name="Nusbaum C."/>
            <person name="Tyler B."/>
            <person name="van West P."/>
            <person name="Dieguez-Uribeondo J."/>
            <person name="de Bruijn I."/>
            <person name="Tripathy S."/>
            <person name="Jiang R."/>
            <person name="Young S.K."/>
            <person name="Zeng Q."/>
            <person name="Gargeya S."/>
            <person name="Fitzgerald M."/>
            <person name="Haas B."/>
            <person name="Abouelleil A."/>
            <person name="Alvarado L."/>
            <person name="Arachchi H.M."/>
            <person name="Berlin A."/>
            <person name="Chapman S.B."/>
            <person name="Goldberg J."/>
            <person name="Griggs A."/>
            <person name="Gujja S."/>
            <person name="Hansen M."/>
            <person name="Howarth C."/>
            <person name="Imamovic A."/>
            <person name="Larimer J."/>
            <person name="McCowen C."/>
            <person name="Montmayeur A."/>
            <person name="Murphy C."/>
            <person name="Neiman D."/>
            <person name="Pearson M."/>
            <person name="Priest M."/>
            <person name="Roberts A."/>
            <person name="Saif S."/>
            <person name="Shea T."/>
            <person name="Sisk P."/>
            <person name="Sykes S."/>
            <person name="Wortman J."/>
            <person name="Nusbaum C."/>
            <person name="Birren B."/>
        </authorList>
    </citation>
    <scope>NUCLEOTIDE SEQUENCE [LARGE SCALE GENOMIC DNA]</scope>
    <source>
        <strain evidence="1 2">VS20</strain>
    </source>
</reference>
<dbReference type="SUPFAM" id="SSF53335">
    <property type="entry name" value="S-adenosyl-L-methionine-dependent methyltransferases"/>
    <property type="match status" value="1"/>
</dbReference>
<dbReference type="CDD" id="cd02440">
    <property type="entry name" value="AdoMet_MTases"/>
    <property type="match status" value="1"/>
</dbReference>